<dbReference type="SUPFAM" id="SSF53335">
    <property type="entry name" value="S-adenosyl-L-methionine-dependent methyltransferases"/>
    <property type="match status" value="1"/>
</dbReference>
<dbReference type="AlphaFoldDB" id="A0A2S6Z9P2"/>
<evidence type="ECO:0000313" key="2">
    <source>
        <dbReference type="EMBL" id="PPT78533.1"/>
    </source>
</evidence>
<reference evidence="2 3" key="1">
    <citation type="submission" date="2016-08" db="EMBL/GenBank/DDBJ databases">
        <title>Evolution of the type three secretion system and type three effector repertoires in Xanthomonas.</title>
        <authorList>
            <person name="Merda D."/>
            <person name="Briand M."/>
            <person name="Bosis E."/>
            <person name="Rousseau C."/>
            <person name="Portier P."/>
            <person name="Jacques M.-A."/>
            <person name="Fischer-Le Saux M."/>
        </authorList>
    </citation>
    <scope>NUCLEOTIDE SEQUENCE [LARGE SCALE GENOMIC DNA]</scope>
    <source>
        <strain evidence="2 3">CFBP 4691</strain>
    </source>
</reference>
<keyword evidence="2" id="KW-0808">Transferase</keyword>
<sequence length="260" mass="27378">MSASIVPAAGQCWNAQGYADDAGFVPALGAPVLDLLAPQPGERILDLGCGDGVLTARLAASGADVLGVDASPELVAAARARGVEAQVLDGHALAFEPRFDAVFSNAALHWMREPDRVLDGVRRALRPGGRFVGEFGGHGNVAAIVTALHAARRLHGVPAPAFAWFFPSADAYAQRLQAHGFQVTQIALLPRPTPLPTGMVGWLRTFADPFLIGVDAATRQDVLATAVALLAPTLCDDRGRWSADYVRLRFHAILSAQAHA</sequence>
<dbReference type="EMBL" id="MIGX01000175">
    <property type="protein sequence ID" value="PPT78533.1"/>
    <property type="molecule type" value="Genomic_DNA"/>
</dbReference>
<dbReference type="PANTHER" id="PTHR43861">
    <property type="entry name" value="TRANS-ACONITATE 2-METHYLTRANSFERASE-RELATED"/>
    <property type="match status" value="1"/>
</dbReference>
<proteinExistence type="predicted"/>
<gene>
    <name evidence="2" type="ORF">XthCFBP4691_19150</name>
</gene>
<name>A0A2S6Z9P2_9XANT</name>
<evidence type="ECO:0000259" key="1">
    <source>
        <dbReference type="Pfam" id="PF08241"/>
    </source>
</evidence>
<dbReference type="Gene3D" id="3.40.50.150">
    <property type="entry name" value="Vaccinia Virus protein VP39"/>
    <property type="match status" value="1"/>
</dbReference>
<keyword evidence="2" id="KW-0489">Methyltransferase</keyword>
<dbReference type="OrthoDB" id="9760689at2"/>
<keyword evidence="3" id="KW-1185">Reference proteome</keyword>
<dbReference type="PANTHER" id="PTHR43861:SF1">
    <property type="entry name" value="TRANS-ACONITATE 2-METHYLTRANSFERASE"/>
    <property type="match status" value="1"/>
</dbReference>
<accession>A0A2S6Z9P2</accession>
<evidence type="ECO:0000313" key="3">
    <source>
        <dbReference type="Proteomes" id="UP000239898"/>
    </source>
</evidence>
<protein>
    <submittedName>
        <fullName evidence="2">SAM-dependent methyltransferase</fullName>
    </submittedName>
</protein>
<feature type="domain" description="Methyltransferase type 11" evidence="1">
    <location>
        <begin position="45"/>
        <end position="132"/>
    </location>
</feature>
<dbReference type="GO" id="GO:0032259">
    <property type="term" value="P:methylation"/>
    <property type="evidence" value="ECO:0007669"/>
    <property type="project" value="UniProtKB-KW"/>
</dbReference>
<dbReference type="Pfam" id="PF08241">
    <property type="entry name" value="Methyltransf_11"/>
    <property type="match status" value="1"/>
</dbReference>
<comment type="caution">
    <text evidence="2">The sequence shown here is derived from an EMBL/GenBank/DDBJ whole genome shotgun (WGS) entry which is preliminary data.</text>
</comment>
<dbReference type="GO" id="GO:0008757">
    <property type="term" value="F:S-adenosylmethionine-dependent methyltransferase activity"/>
    <property type="evidence" value="ECO:0007669"/>
    <property type="project" value="InterPro"/>
</dbReference>
<dbReference type="InterPro" id="IPR029063">
    <property type="entry name" value="SAM-dependent_MTases_sf"/>
</dbReference>
<dbReference type="InterPro" id="IPR013216">
    <property type="entry name" value="Methyltransf_11"/>
</dbReference>
<dbReference type="Proteomes" id="UP000239898">
    <property type="component" value="Unassembled WGS sequence"/>
</dbReference>
<dbReference type="RefSeq" id="WP_128421834.1">
    <property type="nucleotide sequence ID" value="NZ_CP049017.1"/>
</dbReference>
<organism evidence="2 3">
    <name type="scientific">Xanthomonas theicola</name>
    <dbReference type="NCBI Taxonomy" id="56464"/>
    <lineage>
        <taxon>Bacteria</taxon>
        <taxon>Pseudomonadati</taxon>
        <taxon>Pseudomonadota</taxon>
        <taxon>Gammaproteobacteria</taxon>
        <taxon>Lysobacterales</taxon>
        <taxon>Lysobacteraceae</taxon>
        <taxon>Xanthomonas</taxon>
    </lineage>
</organism>
<dbReference type="CDD" id="cd02440">
    <property type="entry name" value="AdoMet_MTases"/>
    <property type="match status" value="1"/>
</dbReference>